<feature type="compositionally biased region" description="Low complexity" evidence="1">
    <location>
        <begin position="2456"/>
        <end position="2472"/>
    </location>
</feature>
<feature type="region of interest" description="Disordered" evidence="1">
    <location>
        <begin position="265"/>
        <end position="332"/>
    </location>
</feature>
<feature type="compositionally biased region" description="Basic and acidic residues" evidence="1">
    <location>
        <begin position="1325"/>
        <end position="1338"/>
    </location>
</feature>
<feature type="compositionally biased region" description="Low complexity" evidence="1">
    <location>
        <begin position="599"/>
        <end position="611"/>
    </location>
</feature>
<dbReference type="Proteomes" id="UP000224006">
    <property type="component" value="Chromosome XII"/>
</dbReference>
<feature type="compositionally biased region" description="Basic and acidic residues" evidence="1">
    <location>
        <begin position="839"/>
        <end position="851"/>
    </location>
</feature>
<feature type="compositionally biased region" description="Low complexity" evidence="1">
    <location>
        <begin position="2733"/>
        <end position="2758"/>
    </location>
</feature>
<feature type="region of interest" description="Disordered" evidence="1">
    <location>
        <begin position="1183"/>
        <end position="1338"/>
    </location>
</feature>
<feature type="region of interest" description="Disordered" evidence="1">
    <location>
        <begin position="2662"/>
        <end position="3037"/>
    </location>
</feature>
<evidence type="ECO:0000313" key="3">
    <source>
        <dbReference type="Proteomes" id="UP000224006"/>
    </source>
</evidence>
<keyword evidence="3" id="KW-1185">Reference proteome</keyword>
<feature type="compositionally biased region" description="Low complexity" evidence="1">
    <location>
        <begin position="2830"/>
        <end position="2842"/>
    </location>
</feature>
<feature type="compositionally biased region" description="Basic and acidic residues" evidence="1">
    <location>
        <begin position="963"/>
        <end position="981"/>
    </location>
</feature>
<dbReference type="GeneID" id="40307424"/>
<feature type="compositionally biased region" description="Basic and acidic residues" evidence="1">
    <location>
        <begin position="1818"/>
        <end position="1831"/>
    </location>
</feature>
<evidence type="ECO:0000256" key="1">
    <source>
        <dbReference type="SAM" id="MobiDB-lite"/>
    </source>
</evidence>
<feature type="compositionally biased region" description="Basic and acidic residues" evidence="1">
    <location>
        <begin position="2216"/>
        <end position="2231"/>
    </location>
</feature>
<sequence>MEESETLPTLASSLEWFSTPPQRVRGILAAGADGFVRSCVKSNEGNPDSFSSPAPSRPGPQSWADERRKFHASAAMPSARPPTSSRALSVAESPRVPASAAGVDGGGSHSEACGGGALLSCVSSSPTARPPTLESGVSCLRDVETESMGASARVTRSQEDASSTPAAAAPTRVKTEEDGKLEKSPSSFPARTLERSTCAEDRLSGSPCPTSTSSSPSLLSSSTSNSVECFAASTRCAPEKTASLPPARACASSAAAAVNRGGALSGDIRTEESRPSSGCVSRPEQGNEVVSSSSSHAGLTWISRTHPSIIASPPSSPYPRQREGDAPLSKTFWLSPFPPPSKDGADGAWKDNPVGRCDQPHEKCAPAFASSSACGDDNGRCSGGVADQEEDAQRLPSLMSNHSESAFSSFSSSSLSCSSAASSCAAPAARAVPPAPCSTVAEVAALFDPCPCEDLFLESSPATADLTYSTLLPGSAFLEREFVSSLSLSLPAVISFLFSLFNGDPRLGLLTPTAKFMAWRSLVYLADLHSGKLSASPASVETAAGALGRGGYRAAAARGPFYRGSHAQQSSASQTGPFECVATSKGKRSVRHAVVGDRPASSTGSQSSSVPPSLPATLRSSGPLGTGAPTTASSHTRGLFGKAPLASSRPPVSQDRADEKRHEGGATPPSRSLGSFDFFKIPRTSLPGLPRGPEGDSEADALKAAEDLWAAARAANVASATDVSSTHAPAPSSSGSRRQRGSAEDANDGGVAQAPLDEAGGSGAGGSLAKVGAVDRASLGGSGLGTEEQDAQQTRSWRGEAVDASVQSGVPQARRTGPETAAPRSEADRSRRGQGGHASLEDDKGKLDTRSEASSSLSSSLPPCAGPPSSSRTASSVRTSSSPQGETQLQEQISLLLQSGDEQQVVGYEENFPRFVCGTIDRRWALQQRTVKVPLDKTVSVSCGNQGAKEQAERRGSISAVEGSKKKPDTHSESTAGRDRGTGSMMLELQFEEIRYSAAKRMWPRKITVLPERLAAGLQVQVACYAKVLERGDNSVSSRESRLGWTDEESRLVWRDGEVTKVLPASGEIYVRVQASYQDYKSMKYSVTDFVPPSVPVARPHDKLWRLRPPLAEAAGDLYPGSCICMSITPTAPATCATGRPVFYVDAVVHQVFYSTEDARECRRRCAKYRAEHLAASSGLGAQTGSARFSANPLAGKKKGETQAPAAGSKRRRSGGDEGKASATGLEDAKKQEDASKAPATRSTRLQLRSSSARESHKAPGRPASSSAGPPSVAGKPRTRSATSCSEEPGAARDRRESPRGFEGETGEGGRTTRPSSPAASASVEMREVNEREAEKRELPVESLVHPIEGLRCPRGRKPVEIHVLLLSGGSLTEDVCRVAGRQILKLPYDLHAHFDELAPDTSRHLPADSLPDKCDEAASEKGEDLSTAGASTATGSNAFSEELGAKQLANSREPKAPKPPQLSSAIGPAGQTMPMKLPRASSQASAFMWVVPRALSHEVAYTAKGRTRTFSSDYFFPALHASGGASHHSDHRGGQGGTPSSSSLSAAPCLADPSRWESRTKDRAKDWLDYPPFVLCCFRFHPDSRYYRGHTQLLRYLQPELDITALTKGSWKLKFPVYRAQPEDGGQLFMHPSRSALEPVFSVAAERLAKSDEKRETEGRGDGKRPGSSAASQGQSAFAATPAAGSEREDCLELSPSPDISSGAASRKVSSAEVEKKVGVAVANSPEKKRGELDASRRETAEEDEQGGTASSVKEETAQASQGAAKDATSHRWTAEIKCEQLARTMTSEETSSDVPPGREGIKRKQEYPEEDELEDGDRTKKDRQTRREQTIAGQEKPVAEAKESAGGATIHTHKRTERADGREDESRLVKRGKIGWESPRDYAAWTAGRRSARTTSNQSLVDDRQRQESDGALNSSLQRKRGAETTANAGAGAVMGMQGEDAANGAETVSNAARRLWTLGDIKERLWRFLANDRARRSELAREHLLLQREDEEDEDSAWQLRAAAAAGGVVMGQSWRGSGEGVADGDEARPAQSLRPAARGLEAYGMRFVAGIGRGPQAAGAEKEETDRWRQGESGGSLLASDPWRGGSVSSSSSPRLGGAKTDDEDKAEGERVGTSGLSISDVARFLLKQQPLQRAGGEGTAVWAALRSPPCVTVNRTMHYTPSSLQPPRSDASSLFDRSAVSRRSFVSPRDGEDTREEGLLCQRPSAQDGGGRLREGRGADGRESRSGETSGFCLSPEGSVKGGGRELEAAGSPPALHGEKGRLLEDLCALEESLLRCDGASALVSLFKRGYGRAGDAQDEEARAGAGRLERTEEAEDGVECEETTARRGKIVLGTGLPYSGAGSSADVGHLEATGEEEVQRQGSPTDADGGVESQSSRGRVGKGSSPFESGESSRRPSHETGVRCKDAVEPSRLRSEHQKKDSTVQDEGGATSGGERTSSATIVRRCHSGTSSAAPSRRSSTPRSRSLGVNEDEVDKSGSSSRGSVDRQGGRDAPRSRRRDPSPPVQASERTQKEATDGGRSSAASASVDDESARRREERSRGAAAATETGVVSPAGGAVSPTGSQRKKSSLSVASSPAAPCSRSRSPSTGGTLRSPVRATHAALKPLSPSSIHAEKDKKAAVADAARASRGVEGDPDDLASPLTRYGLKACRRTGISGLASSSPSVASPSADSGASAAASSSPAGGRRSPAGRRAGGVATSSVASSSRRSSTTSLVEGQSTLGLRNSPALSAASVDSSASSGRKSLASLPAGASGGPGGAAPAPYFTRSRQPRAAGVDSADSLSATVLERGQGEHDEAPAAEVDVGSPAASASSSRHSGRYRKAGATSAPGAGSAGNFASTPRGSGAAGEDGAGPRRAAGHGSSASSHVSSRRGSGDVPSSGGQISDHGERERDAASGQLRRPGSSRSSVQSHMSADHGDQTDGGDPASAESASRRATKRRIALSRTTSEAGVVKATRRGGGLGDQGRVALAGAQSKRPRRAAAEGASRAWTEKHELESRVVKHSEDVRDATVSDVEERSAARDSDEDFEP</sequence>
<feature type="compositionally biased region" description="Acidic residues" evidence="1">
    <location>
        <begin position="2318"/>
        <end position="2328"/>
    </location>
</feature>
<feature type="compositionally biased region" description="Polar residues" evidence="1">
    <location>
        <begin position="2721"/>
        <end position="2730"/>
    </location>
</feature>
<feature type="compositionally biased region" description="Polar residues" evidence="1">
    <location>
        <begin position="1749"/>
        <end position="1763"/>
    </location>
</feature>
<feature type="compositionally biased region" description="Low complexity" evidence="1">
    <location>
        <begin position="1427"/>
        <end position="1437"/>
    </location>
</feature>
<dbReference type="KEGG" id="bbes:BESB_023640"/>
<dbReference type="VEuPathDB" id="ToxoDB:BESB_023640"/>
<feature type="compositionally biased region" description="Low complexity" evidence="1">
    <location>
        <begin position="1312"/>
        <end position="1323"/>
    </location>
</feature>
<feature type="compositionally biased region" description="Basic and acidic residues" evidence="1">
    <location>
        <begin position="2104"/>
        <end position="2115"/>
    </location>
</feature>
<feature type="region of interest" description="Disordered" evidence="1">
    <location>
        <begin position="1452"/>
        <end position="1479"/>
    </location>
</feature>
<feature type="compositionally biased region" description="Polar residues" evidence="1">
    <location>
        <begin position="288"/>
        <end position="306"/>
    </location>
</feature>
<feature type="compositionally biased region" description="Low complexity" evidence="1">
    <location>
        <begin position="1261"/>
        <end position="1275"/>
    </location>
</feature>
<dbReference type="EMBL" id="NWUJ01000013">
    <property type="protein sequence ID" value="PFH31872.1"/>
    <property type="molecule type" value="Genomic_DNA"/>
</dbReference>
<feature type="compositionally biased region" description="Basic and acidic residues" evidence="1">
    <location>
        <begin position="1290"/>
        <end position="1303"/>
    </location>
</feature>
<gene>
    <name evidence="2" type="ORF">BESB_023640</name>
</gene>
<feature type="compositionally biased region" description="Basic and acidic residues" evidence="1">
    <location>
        <begin position="2194"/>
        <end position="2203"/>
    </location>
</feature>
<feature type="region of interest" description="Disordered" evidence="1">
    <location>
        <begin position="40"/>
        <end position="110"/>
    </location>
</feature>
<feature type="compositionally biased region" description="Polar residues" evidence="1">
    <location>
        <begin position="40"/>
        <end position="54"/>
    </location>
</feature>
<feature type="region of interest" description="Disordered" evidence="1">
    <location>
        <begin position="942"/>
        <end position="982"/>
    </location>
</feature>
<feature type="compositionally biased region" description="Low complexity" evidence="1">
    <location>
        <begin position="161"/>
        <end position="171"/>
    </location>
</feature>
<feature type="compositionally biased region" description="Basic and acidic residues" evidence="1">
    <location>
        <begin position="1227"/>
        <end position="1236"/>
    </location>
</feature>
<dbReference type="RefSeq" id="XP_029215881.1">
    <property type="nucleotide sequence ID" value="XM_029361066.1"/>
</dbReference>
<feature type="compositionally biased region" description="Polar residues" evidence="1">
    <location>
        <begin position="2911"/>
        <end position="2920"/>
    </location>
</feature>
<evidence type="ECO:0000313" key="2">
    <source>
        <dbReference type="EMBL" id="PFH31872.1"/>
    </source>
</evidence>
<name>A0A2A9M910_BESBE</name>
<protein>
    <submittedName>
        <fullName evidence="2">Uncharacterized protein</fullName>
    </submittedName>
</protein>
<feature type="region of interest" description="Disordered" evidence="1">
    <location>
        <begin position="1404"/>
        <end position="1438"/>
    </location>
</feature>
<dbReference type="OrthoDB" id="331953at2759"/>
<feature type="region of interest" description="Disordered" evidence="1">
    <location>
        <begin position="718"/>
        <end position="767"/>
    </location>
</feature>
<feature type="compositionally biased region" description="Low complexity" evidence="1">
    <location>
        <begin position="1668"/>
        <end position="1681"/>
    </location>
</feature>
<feature type="region of interest" description="Disordered" evidence="1">
    <location>
        <begin position="2058"/>
        <end position="2119"/>
    </location>
</feature>
<feature type="compositionally biased region" description="Basic and acidic residues" evidence="1">
    <location>
        <begin position="1648"/>
        <end position="1666"/>
    </location>
</feature>
<feature type="compositionally biased region" description="Basic and acidic residues" evidence="1">
    <location>
        <begin position="1769"/>
        <end position="1782"/>
    </location>
</feature>
<feature type="region of interest" description="Disordered" evidence="1">
    <location>
        <begin position="1889"/>
        <end position="1926"/>
    </location>
</feature>
<feature type="compositionally biased region" description="Basic and acidic residues" evidence="1">
    <location>
        <begin position="2397"/>
        <end position="2429"/>
    </location>
</feature>
<feature type="region of interest" description="Disordered" evidence="1">
    <location>
        <begin position="2162"/>
        <end position="2263"/>
    </location>
</feature>
<feature type="compositionally biased region" description="Basic and acidic residues" evidence="1">
    <location>
        <begin position="173"/>
        <end position="183"/>
    </location>
</feature>
<feature type="region of interest" description="Disordered" evidence="1">
    <location>
        <begin position="2296"/>
        <end position="2648"/>
    </location>
</feature>
<reference evidence="2 3" key="1">
    <citation type="submission" date="2017-09" db="EMBL/GenBank/DDBJ databases">
        <title>Genome sequencing of Besnoitia besnoiti strain Bb-Ger1.</title>
        <authorList>
            <person name="Schares G."/>
            <person name="Venepally P."/>
            <person name="Lorenzi H.A."/>
        </authorList>
    </citation>
    <scope>NUCLEOTIDE SEQUENCE [LARGE SCALE GENOMIC DNA]</scope>
    <source>
        <strain evidence="2 3">Bb-Ger1</strain>
    </source>
</reference>
<feature type="compositionally biased region" description="Basic and acidic residues" evidence="1">
    <location>
        <begin position="2064"/>
        <end position="2074"/>
    </location>
</feature>
<feature type="compositionally biased region" description="Low complexity" evidence="1">
    <location>
        <begin position="1240"/>
        <end position="1251"/>
    </location>
</feature>
<feature type="compositionally biased region" description="Basic and acidic residues" evidence="1">
    <location>
        <begin position="1727"/>
        <end position="1741"/>
    </location>
</feature>
<feature type="compositionally biased region" description="Basic and acidic residues" evidence="1">
    <location>
        <begin position="1404"/>
        <end position="1425"/>
    </location>
</feature>
<feature type="region of interest" description="Disordered" evidence="1">
    <location>
        <begin position="780"/>
        <end position="888"/>
    </location>
</feature>
<feature type="compositionally biased region" description="Polar residues" evidence="1">
    <location>
        <begin position="2162"/>
        <end position="2177"/>
    </location>
</feature>
<feature type="compositionally biased region" description="Basic and acidic residues" evidence="1">
    <location>
        <begin position="1859"/>
        <end position="1870"/>
    </location>
</feature>
<feature type="compositionally biased region" description="Low complexity" evidence="1">
    <location>
        <begin position="852"/>
        <end position="888"/>
    </location>
</feature>
<feature type="compositionally biased region" description="Low complexity" evidence="1">
    <location>
        <begin position="2576"/>
        <end position="2594"/>
    </location>
</feature>
<feature type="region of interest" description="Disordered" evidence="1">
    <location>
        <begin position="1526"/>
        <end position="1550"/>
    </location>
</feature>
<organism evidence="2 3">
    <name type="scientific">Besnoitia besnoiti</name>
    <name type="common">Apicomplexan protozoan</name>
    <dbReference type="NCBI Taxonomy" id="94643"/>
    <lineage>
        <taxon>Eukaryota</taxon>
        <taxon>Sar</taxon>
        <taxon>Alveolata</taxon>
        <taxon>Apicomplexa</taxon>
        <taxon>Conoidasida</taxon>
        <taxon>Coccidia</taxon>
        <taxon>Eucoccidiorida</taxon>
        <taxon>Eimeriorina</taxon>
        <taxon>Sarcocystidae</taxon>
        <taxon>Besnoitia</taxon>
    </lineage>
</organism>
<feature type="compositionally biased region" description="Polar residues" evidence="1">
    <location>
        <begin position="566"/>
        <end position="576"/>
    </location>
</feature>
<feature type="region of interest" description="Disordered" evidence="1">
    <location>
        <begin position="595"/>
        <end position="678"/>
    </location>
</feature>
<feature type="compositionally biased region" description="Basic and acidic residues" evidence="1">
    <location>
        <begin position="2537"/>
        <end position="2547"/>
    </location>
</feature>
<feature type="compositionally biased region" description="Polar residues" evidence="1">
    <location>
        <begin position="1785"/>
        <end position="1795"/>
    </location>
</feature>
<feature type="compositionally biased region" description="Low complexity" evidence="1">
    <location>
        <begin position="204"/>
        <end position="222"/>
    </location>
</feature>
<feature type="compositionally biased region" description="Low complexity" evidence="1">
    <location>
        <begin position="2861"/>
        <end position="2879"/>
    </location>
</feature>
<proteinExistence type="predicted"/>
<feature type="region of interest" description="Disordered" evidence="1">
    <location>
        <begin position="1648"/>
        <end position="1875"/>
    </location>
</feature>
<feature type="compositionally biased region" description="Basic and acidic residues" evidence="1">
    <location>
        <begin position="2490"/>
        <end position="2507"/>
    </location>
</feature>
<feature type="compositionally biased region" description="Low complexity" evidence="1">
    <location>
        <begin position="2663"/>
        <end position="2720"/>
    </location>
</feature>
<accession>A0A2A9M910</accession>
<feature type="region of interest" description="Disordered" evidence="1">
    <location>
        <begin position="565"/>
        <end position="584"/>
    </location>
</feature>
<feature type="compositionally biased region" description="Basic and acidic residues" evidence="1">
    <location>
        <begin position="655"/>
        <end position="664"/>
    </location>
</feature>
<feature type="compositionally biased region" description="Basic and acidic residues" evidence="1">
    <location>
        <begin position="2997"/>
        <end position="3030"/>
    </location>
</feature>
<feature type="region of interest" description="Disordered" evidence="1">
    <location>
        <begin position="148"/>
        <end position="222"/>
    </location>
</feature>
<feature type="compositionally biased region" description="Basic and acidic residues" evidence="1">
    <location>
        <begin position="2305"/>
        <end position="2317"/>
    </location>
</feature>
<comment type="caution">
    <text evidence="2">The sequence shown here is derived from an EMBL/GenBank/DDBJ whole genome shotgun (WGS) entry which is preliminary data.</text>
</comment>
<feature type="compositionally biased region" description="Basic and acidic residues" evidence="1">
    <location>
        <begin position="192"/>
        <end position="203"/>
    </location>
</feature>
<feature type="compositionally biased region" description="Low complexity" evidence="1">
    <location>
        <begin position="1540"/>
        <end position="1550"/>
    </location>
</feature>